<dbReference type="GO" id="GO:0006298">
    <property type="term" value="P:mismatch repair"/>
    <property type="evidence" value="ECO:0007669"/>
    <property type="project" value="TreeGrafter"/>
</dbReference>
<dbReference type="AlphaFoldDB" id="A0AAD3DDW2"/>
<dbReference type="EMBL" id="BMAR01000001">
    <property type="protein sequence ID" value="GFR39983.1"/>
    <property type="molecule type" value="Genomic_DNA"/>
</dbReference>
<dbReference type="GO" id="GO:0000111">
    <property type="term" value="C:nucleotide-excision repair factor 2 complex"/>
    <property type="evidence" value="ECO:0007669"/>
    <property type="project" value="TreeGrafter"/>
</dbReference>
<keyword evidence="3" id="KW-1185">Reference proteome</keyword>
<comment type="caution">
    <text evidence="1">The sequence shown here is derived from an EMBL/GenBank/DDBJ whole genome shotgun (WGS) entry which is preliminary data.</text>
</comment>
<dbReference type="GO" id="GO:0006289">
    <property type="term" value="P:nucleotide-excision repair"/>
    <property type="evidence" value="ECO:0007669"/>
    <property type="project" value="InterPro"/>
</dbReference>
<feature type="non-terminal residue" evidence="1">
    <location>
        <position position="116"/>
    </location>
</feature>
<dbReference type="EMBL" id="BMAR01000001">
    <property type="protein sequence ID" value="GFR39970.1"/>
    <property type="molecule type" value="Genomic_DNA"/>
</dbReference>
<reference evidence="1" key="1">
    <citation type="submission" date="2020-08" db="EMBL/GenBank/DDBJ databases">
        <authorList>
            <person name="Yamashita S."/>
            <person name="Nozaki H."/>
        </authorList>
    </citation>
    <scope>NUCLEOTIDE SEQUENCE</scope>
    <source>
        <strain evidence="1">NIES-4017</strain>
    </source>
</reference>
<dbReference type="GO" id="GO:0003697">
    <property type="term" value="F:single-stranded DNA binding"/>
    <property type="evidence" value="ECO:0007669"/>
    <property type="project" value="TreeGrafter"/>
</dbReference>
<evidence type="ECO:0000313" key="3">
    <source>
        <dbReference type="Proteomes" id="UP001054857"/>
    </source>
</evidence>
<dbReference type="InterPro" id="IPR004583">
    <property type="entry name" value="DNA_repair_Rad4"/>
</dbReference>
<dbReference type="InterPro" id="IPR036985">
    <property type="entry name" value="Transglutaminase-like_sf"/>
</dbReference>
<sequence>MAYGGTGDYEWEEVDEEDWDVVCIDDEAQQPGVPKNGIEFTLEETDPQKRIRRAITKREREAAAAVHRCHVLCLVGRALLLDWAAEQPEVQATALSVLPPSACLRNHVGAEEPQRA</sequence>
<dbReference type="PANTHER" id="PTHR12135">
    <property type="entry name" value="DNA REPAIR PROTEIN XP-C / RAD4"/>
    <property type="match status" value="1"/>
</dbReference>
<gene>
    <name evidence="1" type="ORF">Agub_g500</name>
    <name evidence="2" type="ORF">Agub_g516</name>
</gene>
<protein>
    <submittedName>
        <fullName evidence="1">Uncharacterized protein</fullName>
    </submittedName>
</protein>
<organism evidence="1 3">
    <name type="scientific">Astrephomene gubernaculifera</name>
    <dbReference type="NCBI Taxonomy" id="47775"/>
    <lineage>
        <taxon>Eukaryota</taxon>
        <taxon>Viridiplantae</taxon>
        <taxon>Chlorophyta</taxon>
        <taxon>core chlorophytes</taxon>
        <taxon>Chlorophyceae</taxon>
        <taxon>CS clade</taxon>
        <taxon>Chlamydomonadales</taxon>
        <taxon>Astrephomenaceae</taxon>
        <taxon>Astrephomene</taxon>
    </lineage>
</organism>
<evidence type="ECO:0000313" key="1">
    <source>
        <dbReference type="EMBL" id="GFR39970.1"/>
    </source>
</evidence>
<dbReference type="Gene3D" id="3.90.260.10">
    <property type="entry name" value="Transglutaminase-like"/>
    <property type="match status" value="1"/>
</dbReference>
<accession>A0AAD3DDW2</accession>
<dbReference type="GO" id="GO:0071942">
    <property type="term" value="C:XPC complex"/>
    <property type="evidence" value="ECO:0007669"/>
    <property type="project" value="TreeGrafter"/>
</dbReference>
<dbReference type="Proteomes" id="UP001054857">
    <property type="component" value="Unassembled WGS sequence"/>
</dbReference>
<dbReference type="PANTHER" id="PTHR12135:SF0">
    <property type="entry name" value="DNA REPAIR PROTEIN COMPLEMENTING XP-C CELLS"/>
    <property type="match status" value="1"/>
</dbReference>
<reference evidence="1 3" key="2">
    <citation type="journal article" date="2021" name="Sci. Rep.">
        <title>Genome sequencing of the multicellular alga Astrephomene provides insights into convergent evolution of germ-soma differentiation.</title>
        <authorList>
            <person name="Yamashita S."/>
            <person name="Yamamoto K."/>
            <person name="Matsuzaki R."/>
            <person name="Suzuki S."/>
            <person name="Yamaguchi H."/>
            <person name="Hirooka S."/>
            <person name="Minakuchi Y."/>
            <person name="Miyagishima S."/>
            <person name="Kawachi M."/>
            <person name="Toyoda A."/>
            <person name="Nozaki H."/>
        </authorList>
    </citation>
    <scope>NUCLEOTIDE SEQUENCE [LARGE SCALE GENOMIC DNA]</scope>
    <source>
        <strain evidence="1 3">NIES-4017</strain>
    </source>
</reference>
<dbReference type="GO" id="GO:0005737">
    <property type="term" value="C:cytoplasm"/>
    <property type="evidence" value="ECO:0007669"/>
    <property type="project" value="TreeGrafter"/>
</dbReference>
<evidence type="ECO:0000313" key="2">
    <source>
        <dbReference type="EMBL" id="GFR39983.1"/>
    </source>
</evidence>
<dbReference type="GO" id="GO:0003684">
    <property type="term" value="F:damaged DNA binding"/>
    <property type="evidence" value="ECO:0007669"/>
    <property type="project" value="InterPro"/>
</dbReference>
<proteinExistence type="predicted"/>
<name>A0AAD3DDW2_9CHLO</name>